<evidence type="ECO:0000313" key="3">
    <source>
        <dbReference type="Proteomes" id="UP001271007"/>
    </source>
</evidence>
<accession>A0AAJ0G746</accession>
<evidence type="ECO:0000259" key="1">
    <source>
        <dbReference type="Pfam" id="PF14420"/>
    </source>
</evidence>
<feature type="domain" description="Clr5" evidence="1">
    <location>
        <begin position="27"/>
        <end position="79"/>
    </location>
</feature>
<dbReference type="PANTHER" id="PTHR38788:SF3">
    <property type="entry name" value="CLR5 DOMAIN-CONTAINING PROTEIN"/>
    <property type="match status" value="1"/>
</dbReference>
<evidence type="ECO:0000313" key="2">
    <source>
        <dbReference type="EMBL" id="KAK3046156.1"/>
    </source>
</evidence>
<dbReference type="PANTHER" id="PTHR38788">
    <property type="entry name" value="CLR5 DOMAIN-CONTAINING PROTEIN"/>
    <property type="match status" value="1"/>
</dbReference>
<dbReference type="Pfam" id="PF14420">
    <property type="entry name" value="Clr5"/>
    <property type="match status" value="1"/>
</dbReference>
<protein>
    <recommendedName>
        <fullName evidence="1">Clr5 domain-containing protein</fullName>
    </recommendedName>
</protein>
<keyword evidence="3" id="KW-1185">Reference proteome</keyword>
<dbReference type="Proteomes" id="UP001271007">
    <property type="component" value="Unassembled WGS sequence"/>
</dbReference>
<dbReference type="EMBL" id="JAWDJX010000111">
    <property type="protein sequence ID" value="KAK3046156.1"/>
    <property type="molecule type" value="Genomic_DNA"/>
</dbReference>
<sequence>MTLPRLVSRTSGPAVAIVPEPQRLPTPDDWAARYFEIERLYVYERRKLRFIMQYMAREHNFKATEQMYKKRFAKWGFQKNSRRPDKDASVSAANDACRRLAKRERNSVEEPKSIPATLELGHDEALIRGFVASVQKWSVAFFERGSPDGGDFPCTQQRAPLDQTWSEKAKETSFTFKLVSDLLERGHGGLAGRMVRKAFLLVEDILSLEGPVLVWTLLEIMHHMLTLGHEQLFQILLAHLIGLVHGRMSRTHPLSVMLHTLQGLVASLTNGPLCSGSCPLAPSSSARTGGNSTKTSSQPLLFSPLVSPLLEEAWILNAEIVFGHFDPEFSQLYFQLYWESCSINLPSGIIGTVKQWLRHLGPRQTYPGYRDAGRAEGVVRNDLVDHDRMLQSLLAPRLDASPPQDYEMLRASSVAAVCGIGNPILSGGPVFNGDTTAALRILPALLKARILEQPSAVAQRTNKKSDGTVKVSRSEAANMACVVRALTDLNVHHGTLLGLMERIRSLVALREYAYSETDPQVMREMWLLRDTLSLAGEQGKAQIVEQSVIRRLEKYTYDVPLDSVWSSSLFFLGTITARRTVPFC</sequence>
<proteinExistence type="predicted"/>
<gene>
    <name evidence="2" type="ORF">LTR09_012340</name>
</gene>
<dbReference type="InterPro" id="IPR025676">
    <property type="entry name" value="Clr5_dom"/>
</dbReference>
<name>A0AAJ0G746_9PEZI</name>
<comment type="caution">
    <text evidence="2">The sequence shown here is derived from an EMBL/GenBank/DDBJ whole genome shotgun (WGS) entry which is preliminary data.</text>
</comment>
<organism evidence="2 3">
    <name type="scientific">Extremus antarcticus</name>
    <dbReference type="NCBI Taxonomy" id="702011"/>
    <lineage>
        <taxon>Eukaryota</taxon>
        <taxon>Fungi</taxon>
        <taxon>Dikarya</taxon>
        <taxon>Ascomycota</taxon>
        <taxon>Pezizomycotina</taxon>
        <taxon>Dothideomycetes</taxon>
        <taxon>Dothideomycetidae</taxon>
        <taxon>Mycosphaerellales</taxon>
        <taxon>Extremaceae</taxon>
        <taxon>Extremus</taxon>
    </lineage>
</organism>
<reference evidence="2" key="1">
    <citation type="submission" date="2023-04" db="EMBL/GenBank/DDBJ databases">
        <title>Black Yeasts Isolated from many extreme environments.</title>
        <authorList>
            <person name="Coleine C."/>
            <person name="Stajich J.E."/>
            <person name="Selbmann L."/>
        </authorList>
    </citation>
    <scope>NUCLEOTIDE SEQUENCE</scope>
    <source>
        <strain evidence="2">CCFEE 5312</strain>
    </source>
</reference>
<dbReference type="AlphaFoldDB" id="A0AAJ0G746"/>